<dbReference type="AlphaFoldDB" id="A0A2A6RMB1"/>
<name>A0A2A6RMB1_9CHLR</name>
<feature type="transmembrane region" description="Helical" evidence="1">
    <location>
        <begin position="303"/>
        <end position="324"/>
    </location>
</feature>
<dbReference type="OrthoDB" id="140980at2"/>
<feature type="transmembrane region" description="Helical" evidence="1">
    <location>
        <begin position="221"/>
        <end position="240"/>
    </location>
</feature>
<feature type="transmembrane region" description="Helical" evidence="1">
    <location>
        <begin position="331"/>
        <end position="354"/>
    </location>
</feature>
<protein>
    <recommendedName>
        <fullName evidence="4">Quinol:cytochrome C oxidoreductase</fullName>
    </recommendedName>
</protein>
<evidence type="ECO:0008006" key="4">
    <source>
        <dbReference type="Google" id="ProtNLM"/>
    </source>
</evidence>
<dbReference type="PANTHER" id="PTHR43044">
    <property type="match status" value="1"/>
</dbReference>
<reference evidence="3" key="1">
    <citation type="submission" date="2017-08" db="EMBL/GenBank/DDBJ databases">
        <authorList>
            <person name="Grouzdev D.S."/>
            <person name="Gaisin V.A."/>
            <person name="Rysina M.S."/>
            <person name="Gorlenko V.M."/>
        </authorList>
    </citation>
    <scope>NUCLEOTIDE SEQUENCE [LARGE SCALE GENOMIC DNA]</scope>
    <source>
        <strain evidence="3">Kir15-3F</strain>
    </source>
</reference>
<evidence type="ECO:0000256" key="1">
    <source>
        <dbReference type="SAM" id="Phobius"/>
    </source>
</evidence>
<sequence>MATSTLSQTRAPELNFIQMIGIGAAVVGLALLALGFTMDPLLFAESYIFGFYFTMAFPLGCLIFLMIQHLTGGVWGITARRMLEAGALAMPIFFLLSLPVVMFAYNSPLQLDRFIYQWADPSVVTPGAENFDPLVAHKTPWLSPVWFASRMAIYFLIWSGLALLLRAASLQQDRGADAEACRERMRRISGAGAALFVLTTTFFALDVGLSLDAHWYSTMYGAHYMVNGGLGTLAFLLLMLSQLRSTPTFEEHVPIKAIHDLGKLLFGFTVVWTYISYGQFVIIWAGDVAEFTPWYVRRQEGGWVFVALALMAFAFAGPFFALLGRKPKRNLGYLAIVAAWILLFRLVDMTWVILPEFHTNLSDIHFINFAAPIGLFGIWLAIWAWNMQRAPLLPMNDPNFDSLHAGGHH</sequence>
<organism evidence="2 3">
    <name type="scientific">Candidatus Viridilinea mediisalina</name>
    <dbReference type="NCBI Taxonomy" id="2024553"/>
    <lineage>
        <taxon>Bacteria</taxon>
        <taxon>Bacillati</taxon>
        <taxon>Chloroflexota</taxon>
        <taxon>Chloroflexia</taxon>
        <taxon>Chloroflexales</taxon>
        <taxon>Chloroflexineae</taxon>
        <taxon>Oscillochloridaceae</taxon>
        <taxon>Candidatus Viridilinea</taxon>
    </lineage>
</organism>
<feature type="transmembrane region" description="Helical" evidence="1">
    <location>
        <begin position="48"/>
        <end position="67"/>
    </location>
</feature>
<accession>A0A2A6RMB1</accession>
<dbReference type="PANTHER" id="PTHR43044:SF1">
    <property type="entry name" value="QUINOL:CYTOCHROME C OXIDOREDUCTASE QUINONE-BINDING SUBUNIT 2"/>
    <property type="match status" value="1"/>
</dbReference>
<evidence type="ECO:0000313" key="2">
    <source>
        <dbReference type="EMBL" id="PDW03999.1"/>
    </source>
</evidence>
<evidence type="ECO:0000313" key="3">
    <source>
        <dbReference type="Proteomes" id="UP000220527"/>
    </source>
</evidence>
<feature type="transmembrane region" description="Helical" evidence="1">
    <location>
        <begin position="366"/>
        <end position="385"/>
    </location>
</feature>
<keyword evidence="1" id="KW-0472">Membrane</keyword>
<feature type="transmembrane region" description="Helical" evidence="1">
    <location>
        <begin position="147"/>
        <end position="167"/>
    </location>
</feature>
<dbReference type="Proteomes" id="UP000220527">
    <property type="component" value="Unassembled WGS sequence"/>
</dbReference>
<keyword evidence="1" id="KW-1133">Transmembrane helix</keyword>
<comment type="caution">
    <text evidence="2">The sequence shown here is derived from an EMBL/GenBank/DDBJ whole genome shotgun (WGS) entry which is preliminary data.</text>
</comment>
<gene>
    <name evidence="2" type="ORF">CJ255_05930</name>
</gene>
<feature type="transmembrane region" description="Helical" evidence="1">
    <location>
        <begin position="16"/>
        <end position="36"/>
    </location>
</feature>
<feature type="transmembrane region" description="Helical" evidence="1">
    <location>
        <begin position="261"/>
        <end position="283"/>
    </location>
</feature>
<feature type="transmembrane region" description="Helical" evidence="1">
    <location>
        <begin position="87"/>
        <end position="105"/>
    </location>
</feature>
<feature type="transmembrane region" description="Helical" evidence="1">
    <location>
        <begin position="188"/>
        <end position="209"/>
    </location>
</feature>
<dbReference type="EMBL" id="NQWI01000017">
    <property type="protein sequence ID" value="PDW03999.1"/>
    <property type="molecule type" value="Genomic_DNA"/>
</dbReference>
<dbReference type="RefSeq" id="WP_097643170.1">
    <property type="nucleotide sequence ID" value="NZ_NQWI01000017.1"/>
</dbReference>
<keyword evidence="3" id="KW-1185">Reference proteome</keyword>
<proteinExistence type="predicted"/>
<keyword evidence="1" id="KW-0812">Transmembrane</keyword>